<sequence length="218" mass="24611">MSMSLAQPLGYTRSSCGYCGATGVPRRERPNGSLSYGFLAARLEPEHYQSLIDEGWRRSGHYVYKPDNLRTCCPQHSIRVPLAAFAPNKSQKRAVSGLYWRLSGQPKPSRWKGKWGAHGPWSLQQRLGLILQLDETPSIGAPYVEPAMDKIKVSLRPASSTDEKYELFRRYQAAVHGESPSEISDRSGWESFLVDAPFPTHEGSFGLYHHEYRCTSYD</sequence>
<keyword evidence="3" id="KW-1185">Reference proteome</keyword>
<reference evidence="3" key="1">
    <citation type="journal article" date="2017" name="Nucleic Acids Res.">
        <title>Proteogenomics produces comprehensive and highly accurate protein-coding gene annotation in a complete genome assembly of Malassezia sympodialis.</title>
        <authorList>
            <person name="Zhu Y."/>
            <person name="Engstroem P.G."/>
            <person name="Tellgren-Roth C."/>
            <person name="Baudo C.D."/>
            <person name="Kennell J.C."/>
            <person name="Sun S."/>
            <person name="Billmyre R.B."/>
            <person name="Schroeder M.S."/>
            <person name="Andersson A."/>
            <person name="Holm T."/>
            <person name="Sigurgeirsson B."/>
            <person name="Wu G."/>
            <person name="Sankaranarayanan S.R."/>
            <person name="Siddharthan R."/>
            <person name="Sanyal K."/>
            <person name="Lundeberg J."/>
            <person name="Nystedt B."/>
            <person name="Boekhout T."/>
            <person name="Dawson T.L. Jr."/>
            <person name="Heitman J."/>
            <person name="Scheynius A."/>
            <person name="Lehtioe J."/>
        </authorList>
    </citation>
    <scope>NUCLEOTIDE SEQUENCE [LARGE SCALE GENOMIC DNA]</scope>
    <source>
        <strain evidence="3">ATCC 42132</strain>
    </source>
</reference>
<evidence type="ECO:0000259" key="1">
    <source>
        <dbReference type="Pfam" id="PF04376"/>
    </source>
</evidence>
<name>A0A1M8A8F1_MALS4</name>
<dbReference type="Proteomes" id="UP000186303">
    <property type="component" value="Chromosome 4"/>
</dbReference>
<organism evidence="2 3">
    <name type="scientific">Malassezia sympodialis (strain ATCC 42132)</name>
    <name type="common">Atopic eczema-associated yeast</name>
    <dbReference type="NCBI Taxonomy" id="1230383"/>
    <lineage>
        <taxon>Eukaryota</taxon>
        <taxon>Fungi</taxon>
        <taxon>Dikarya</taxon>
        <taxon>Basidiomycota</taxon>
        <taxon>Ustilaginomycotina</taxon>
        <taxon>Malasseziomycetes</taxon>
        <taxon>Malasseziales</taxon>
        <taxon>Malasseziaceae</taxon>
        <taxon>Malassezia</taxon>
    </lineage>
</organism>
<dbReference type="AlphaFoldDB" id="A0A1M8A8F1"/>
<dbReference type="VEuPathDB" id="FungiDB:MSYG_3113"/>
<evidence type="ECO:0000313" key="3">
    <source>
        <dbReference type="Proteomes" id="UP000186303"/>
    </source>
</evidence>
<dbReference type="PANTHER" id="PTHR21367">
    <property type="entry name" value="ARGININE-TRNA-PROTEIN TRANSFERASE 1"/>
    <property type="match status" value="1"/>
</dbReference>
<protein>
    <submittedName>
        <fullName evidence="2">Similar to S.cerevisiae protein ATE1 (Arginyl-tRNA-protein transferase)</fullName>
    </submittedName>
</protein>
<feature type="domain" description="N-end aminoacyl transferase N-terminal" evidence="1">
    <location>
        <begin position="14"/>
        <end position="93"/>
    </location>
</feature>
<dbReference type="Pfam" id="PF04376">
    <property type="entry name" value="ATE_N"/>
    <property type="match status" value="1"/>
</dbReference>
<dbReference type="GO" id="GO:0004057">
    <property type="term" value="F:arginyl-tRNA--protein transferase activity"/>
    <property type="evidence" value="ECO:0007669"/>
    <property type="project" value="InterPro"/>
</dbReference>
<dbReference type="OrthoDB" id="74183at2759"/>
<accession>A0A1M8A8F1</accession>
<proteinExistence type="predicted"/>
<gene>
    <name evidence="2" type="ORF">MSYG_3113</name>
</gene>
<dbReference type="GO" id="GO:0005737">
    <property type="term" value="C:cytoplasm"/>
    <property type="evidence" value="ECO:0007669"/>
    <property type="project" value="TreeGrafter"/>
</dbReference>
<evidence type="ECO:0000313" key="2">
    <source>
        <dbReference type="EMBL" id="SHO78765.1"/>
    </source>
</evidence>
<dbReference type="InterPro" id="IPR030700">
    <property type="entry name" value="N-end_Aminoacyl_Trfase"/>
</dbReference>
<keyword evidence="2" id="KW-0808">Transferase</keyword>
<dbReference type="PANTHER" id="PTHR21367:SF1">
    <property type="entry name" value="ARGINYL-TRNA--PROTEIN TRANSFERASE 1"/>
    <property type="match status" value="1"/>
</dbReference>
<dbReference type="InterPro" id="IPR007471">
    <property type="entry name" value="N-end_Aminoacyl_Trfase_N"/>
</dbReference>
<dbReference type="EMBL" id="LT671824">
    <property type="protein sequence ID" value="SHO78765.1"/>
    <property type="molecule type" value="Genomic_DNA"/>
</dbReference>